<sequence>MAFAIDQIQQRYRRSRIGFAWIIVSYLIFVGSISLFFGNFSDLAHRHFTAYVAINYAIFQFLMANISDGCAVFRSAKTWISSTPLPHSIHVFKSIARSLFVFVVCLIVAFIVLLVLGQKFSPVALLSIPAFIVLLINAVFIQITFGYAAARYRDVDYFMQSITRILFFTTPILWVRDEHMKTGLRLALSEFNPFTHALEIFSSPLLGELPDPKSWIIIGWLTIANCVIAICVAGVSHRRLAFWL</sequence>
<feature type="transmembrane region" description="Helical" evidence="9">
    <location>
        <begin position="215"/>
        <end position="235"/>
    </location>
</feature>
<evidence type="ECO:0000256" key="5">
    <source>
        <dbReference type="ARBA" id="ARBA00022692"/>
    </source>
</evidence>
<keyword evidence="4" id="KW-1003">Cell membrane</keyword>
<proteinExistence type="inferred from homology"/>
<organism evidence="11 12">
    <name type="scientific">Hyphomonas johnsonii MHS-2</name>
    <dbReference type="NCBI Taxonomy" id="1280950"/>
    <lineage>
        <taxon>Bacteria</taxon>
        <taxon>Pseudomonadati</taxon>
        <taxon>Pseudomonadota</taxon>
        <taxon>Alphaproteobacteria</taxon>
        <taxon>Hyphomonadales</taxon>
        <taxon>Hyphomonadaceae</taxon>
        <taxon>Hyphomonas</taxon>
    </lineage>
</organism>
<dbReference type="EMBL" id="ARYK01000012">
    <property type="protein sequence ID" value="KCZ87589.1"/>
    <property type="molecule type" value="Genomic_DNA"/>
</dbReference>
<evidence type="ECO:0000259" key="10">
    <source>
        <dbReference type="Pfam" id="PF01061"/>
    </source>
</evidence>
<keyword evidence="6 9" id="KW-1133">Transmembrane helix</keyword>
<dbReference type="eggNOG" id="COG1682">
    <property type="taxonomic scope" value="Bacteria"/>
</dbReference>
<evidence type="ECO:0000256" key="6">
    <source>
        <dbReference type="ARBA" id="ARBA00022989"/>
    </source>
</evidence>
<evidence type="ECO:0000256" key="7">
    <source>
        <dbReference type="ARBA" id="ARBA00023047"/>
    </source>
</evidence>
<feature type="transmembrane region" description="Helical" evidence="9">
    <location>
        <begin position="17"/>
        <end position="38"/>
    </location>
</feature>
<keyword evidence="12" id="KW-1185">Reference proteome</keyword>
<keyword evidence="8 9" id="KW-0472">Membrane</keyword>
<evidence type="ECO:0000256" key="2">
    <source>
        <dbReference type="ARBA" id="ARBA00007783"/>
    </source>
</evidence>
<keyword evidence="7" id="KW-0625">Polysaccharide transport</keyword>
<evidence type="ECO:0000256" key="1">
    <source>
        <dbReference type="ARBA" id="ARBA00004651"/>
    </source>
</evidence>
<dbReference type="GO" id="GO:0005886">
    <property type="term" value="C:plasma membrane"/>
    <property type="evidence" value="ECO:0007669"/>
    <property type="project" value="UniProtKB-SubCell"/>
</dbReference>
<dbReference type="Pfam" id="PF01061">
    <property type="entry name" value="ABC2_membrane"/>
    <property type="match status" value="1"/>
</dbReference>
<dbReference type="GO" id="GO:0015774">
    <property type="term" value="P:polysaccharide transport"/>
    <property type="evidence" value="ECO:0007669"/>
    <property type="project" value="UniProtKB-KW"/>
</dbReference>
<protein>
    <submittedName>
        <fullName evidence="11">ABC transporter permease</fullName>
    </submittedName>
</protein>
<dbReference type="InterPro" id="IPR013525">
    <property type="entry name" value="ABC2_TM"/>
</dbReference>
<evidence type="ECO:0000256" key="4">
    <source>
        <dbReference type="ARBA" id="ARBA00022475"/>
    </source>
</evidence>
<dbReference type="Proteomes" id="UP000025171">
    <property type="component" value="Unassembled WGS sequence"/>
</dbReference>
<feature type="transmembrane region" description="Helical" evidence="9">
    <location>
        <begin position="94"/>
        <end position="117"/>
    </location>
</feature>
<keyword evidence="5 9" id="KW-0812">Transmembrane</keyword>
<dbReference type="GO" id="GO:0140359">
    <property type="term" value="F:ABC-type transporter activity"/>
    <property type="evidence" value="ECO:0007669"/>
    <property type="project" value="InterPro"/>
</dbReference>
<keyword evidence="7" id="KW-0762">Sugar transport</keyword>
<comment type="caution">
    <text evidence="11">The sequence shown here is derived from an EMBL/GenBank/DDBJ whole genome shotgun (WGS) entry which is preliminary data.</text>
</comment>
<name>A0A059FAE7_9PROT</name>
<feature type="transmembrane region" description="Helical" evidence="9">
    <location>
        <begin position="50"/>
        <end position="73"/>
    </location>
</feature>
<dbReference type="PATRIC" id="fig|1280950.3.peg.3302"/>
<reference evidence="11 12" key="1">
    <citation type="journal article" date="2014" name="Antonie Van Leeuwenhoek">
        <title>Hyphomonas beringensis sp. nov. and Hyphomonas chukchiensis sp. nov., isolated from surface seawater of the Bering Sea and Chukchi Sea.</title>
        <authorList>
            <person name="Li C."/>
            <person name="Lai Q."/>
            <person name="Li G."/>
            <person name="Dong C."/>
            <person name="Wang J."/>
            <person name="Liao Y."/>
            <person name="Shao Z."/>
        </authorList>
    </citation>
    <scope>NUCLEOTIDE SEQUENCE [LARGE SCALE GENOMIC DNA]</scope>
    <source>
        <strain evidence="11 12">MHS-2</strain>
    </source>
</reference>
<comment type="subcellular location">
    <subcellularLocation>
        <location evidence="1">Cell membrane</location>
        <topology evidence="1">Multi-pass membrane protein</topology>
    </subcellularLocation>
</comment>
<evidence type="ECO:0000256" key="8">
    <source>
        <dbReference type="ARBA" id="ARBA00023136"/>
    </source>
</evidence>
<evidence type="ECO:0000256" key="3">
    <source>
        <dbReference type="ARBA" id="ARBA00022448"/>
    </source>
</evidence>
<evidence type="ECO:0000313" key="11">
    <source>
        <dbReference type="EMBL" id="KCZ87589.1"/>
    </source>
</evidence>
<feature type="domain" description="ABC-2 type transporter transmembrane" evidence="10">
    <location>
        <begin position="6"/>
        <end position="203"/>
    </location>
</feature>
<dbReference type="PANTHER" id="PTHR30413">
    <property type="entry name" value="INNER MEMBRANE TRANSPORT PERMEASE"/>
    <property type="match status" value="1"/>
</dbReference>
<dbReference type="PANTHER" id="PTHR30413:SF10">
    <property type="entry name" value="CAPSULE POLYSACCHARIDE EXPORT INNER-MEMBRANE PROTEIN CTRC"/>
    <property type="match status" value="1"/>
</dbReference>
<feature type="transmembrane region" description="Helical" evidence="9">
    <location>
        <begin position="157"/>
        <end position="175"/>
    </location>
</feature>
<comment type="similarity">
    <text evidence="2">Belongs to the ABC-2 integral membrane protein family.</text>
</comment>
<accession>A0A059FAE7</accession>
<feature type="transmembrane region" description="Helical" evidence="9">
    <location>
        <begin position="123"/>
        <end position="145"/>
    </location>
</feature>
<dbReference type="GO" id="GO:0015920">
    <property type="term" value="P:lipopolysaccharide transport"/>
    <property type="evidence" value="ECO:0007669"/>
    <property type="project" value="TreeGrafter"/>
</dbReference>
<keyword evidence="3" id="KW-0813">Transport</keyword>
<evidence type="ECO:0000256" key="9">
    <source>
        <dbReference type="SAM" id="Phobius"/>
    </source>
</evidence>
<gene>
    <name evidence="11" type="ORF">HJO_16490</name>
</gene>
<evidence type="ECO:0000313" key="12">
    <source>
        <dbReference type="Proteomes" id="UP000025171"/>
    </source>
</evidence>
<dbReference type="STRING" id="1280950.HJO_16490"/>
<dbReference type="AlphaFoldDB" id="A0A059FAE7"/>